<organism evidence="11 12">
    <name type="scientific">Coemansia brasiliensis</name>
    <dbReference type="NCBI Taxonomy" id="2650707"/>
    <lineage>
        <taxon>Eukaryota</taxon>
        <taxon>Fungi</taxon>
        <taxon>Fungi incertae sedis</taxon>
        <taxon>Zoopagomycota</taxon>
        <taxon>Kickxellomycotina</taxon>
        <taxon>Kickxellomycetes</taxon>
        <taxon>Kickxellales</taxon>
        <taxon>Kickxellaceae</taxon>
        <taxon>Coemansia</taxon>
    </lineage>
</organism>
<feature type="compositionally biased region" description="Polar residues" evidence="9">
    <location>
        <begin position="243"/>
        <end position="253"/>
    </location>
</feature>
<proteinExistence type="predicted"/>
<dbReference type="GO" id="GO:0032865">
    <property type="term" value="C:ERMES complex"/>
    <property type="evidence" value="ECO:0007669"/>
    <property type="project" value="TreeGrafter"/>
</dbReference>
<keyword evidence="7" id="KW-0446">Lipid-binding</keyword>
<feature type="region of interest" description="Disordered" evidence="9">
    <location>
        <begin position="617"/>
        <end position="677"/>
    </location>
</feature>
<feature type="compositionally biased region" description="Basic and acidic residues" evidence="9">
    <location>
        <begin position="264"/>
        <end position="277"/>
    </location>
</feature>
<feature type="region of interest" description="Disordered" evidence="9">
    <location>
        <begin position="835"/>
        <end position="871"/>
    </location>
</feature>
<sequence length="871" mass="94972">MGLLLLTYALGVLTVPALIAAALLVFWLTAPDSDLPSGHADMPKIAPTQHLKSPALTSPYSGRRTGWLRITRSLDTCLTEPSDGQTKLTDMVTRGIAKWIHGKRNDTKRTDNKPAGNGTLEGTQDAYYVVLDGDTLVMYDGEAMNECRGVIVMSEYRVTLHHRKNVTESQVYSRRTPIRLSPANNSVGAQMCIRQVAEYYMYADRPTDKEDWYFALLWSSLAYGLPEAGDYDKANGHDSIASLDSTGKGNPNANVGMPGALNESSEKGDGIKLHSDTEQKPPRLTWEQREQLQLRMRRSCMVPDYSGINAVLETISKRGVSSNAGAVHEDEWLNAVLGRTFIGVYRTEWVRQHFMRKMQTKFDRVDRPMFLERVVVADLDVGDHVPVITNPKLESFSADGQVDVSMYMHYMGGFRLVLDTAVKLGALRLSISLSVVLQSLAGKMLLRFKPAPSNRFWLGFYEMPRINLKVSPVFMQKQVKYAVVSQAIEKQIYDMVRLSLVLPNLDDTVFFPTLLEDGAILERSLKEYKDKGLDAAYDEDDADEHVSQSTESAVSVDGGSRRNTISESEHTSSTPQLASDQTHITPGTNAASVSERSTAALGGIVGNTSAAFLESRSPSRFAMTTPSSISDDSPGSSHESLAGMKPMGRGIAANRTSSSNLSTSSFSAASSSKPPSVASSISISAASLLKRAKASQAAESAKSWWQNIQQNGFSGDSAQKSSVDVSAKTEAPNDQIDKRQRANSSIYHHKLPEISVDAEEAPSTMSNLRSQSLSPPPLQSNHISTPPRVATGEGPMHSKTTKIPQLNDSCGGASSSIYNNRSSMVADSLLVRRRAAVPAQSNEVELTSPRRTPKLTGESKKSSQGSKLAFT</sequence>
<evidence type="ECO:0000256" key="5">
    <source>
        <dbReference type="ARBA" id="ARBA00022989"/>
    </source>
</evidence>
<dbReference type="InterPro" id="IPR011993">
    <property type="entry name" value="PH-like_dom_sf"/>
</dbReference>
<dbReference type="GO" id="GO:0015914">
    <property type="term" value="P:phospholipid transport"/>
    <property type="evidence" value="ECO:0007669"/>
    <property type="project" value="TreeGrafter"/>
</dbReference>
<dbReference type="AlphaFoldDB" id="A0A9W8II09"/>
<dbReference type="PANTHER" id="PTHR13466:SF19">
    <property type="entry name" value="NUCLEUS-VACUOLE JUNCTION PROTEIN 2"/>
    <property type="match status" value="1"/>
</dbReference>
<dbReference type="Pfam" id="PF26547">
    <property type="entry name" value="PDZD8_N"/>
    <property type="match status" value="1"/>
</dbReference>
<dbReference type="Gene3D" id="2.30.29.30">
    <property type="entry name" value="Pleckstrin-homology domain (PH domain)/Phosphotyrosine-binding domain (PTB)"/>
    <property type="match status" value="1"/>
</dbReference>
<dbReference type="CDD" id="cd21675">
    <property type="entry name" value="SMP_TEX2"/>
    <property type="match status" value="1"/>
</dbReference>
<evidence type="ECO:0000256" key="2">
    <source>
        <dbReference type="ARBA" id="ARBA00022448"/>
    </source>
</evidence>
<feature type="compositionally biased region" description="Low complexity" evidence="9">
    <location>
        <begin position="626"/>
        <end position="640"/>
    </location>
</feature>
<keyword evidence="5" id="KW-1133">Transmembrane helix</keyword>
<evidence type="ECO:0000256" key="9">
    <source>
        <dbReference type="SAM" id="MobiDB-lite"/>
    </source>
</evidence>
<reference evidence="11" key="1">
    <citation type="submission" date="2022-07" db="EMBL/GenBank/DDBJ databases">
        <title>Phylogenomic reconstructions and comparative analyses of Kickxellomycotina fungi.</title>
        <authorList>
            <person name="Reynolds N.K."/>
            <person name="Stajich J.E."/>
            <person name="Barry K."/>
            <person name="Grigoriev I.V."/>
            <person name="Crous P."/>
            <person name="Smith M.E."/>
        </authorList>
    </citation>
    <scope>NUCLEOTIDE SEQUENCE</scope>
    <source>
        <strain evidence="11">NRRL 1566</strain>
    </source>
</reference>
<comment type="caution">
    <text evidence="11">The sequence shown here is derived from an EMBL/GenBank/DDBJ whole genome shotgun (WGS) entry which is preliminary data.</text>
</comment>
<evidence type="ECO:0000256" key="1">
    <source>
        <dbReference type="ARBA" id="ARBA00004586"/>
    </source>
</evidence>
<feature type="compositionally biased region" description="Polar residues" evidence="9">
    <location>
        <begin position="862"/>
        <end position="871"/>
    </location>
</feature>
<evidence type="ECO:0000313" key="11">
    <source>
        <dbReference type="EMBL" id="KAJ2852663.1"/>
    </source>
</evidence>
<feature type="region of interest" description="Disordered" evidence="9">
    <location>
        <begin position="789"/>
        <end position="808"/>
    </location>
</feature>
<keyword evidence="6" id="KW-0445">Lipid transport</keyword>
<feature type="region of interest" description="Disordered" evidence="9">
    <location>
        <begin position="712"/>
        <end position="782"/>
    </location>
</feature>
<dbReference type="GO" id="GO:1990456">
    <property type="term" value="P:mitochondrion-endoplasmic reticulum membrane tethering"/>
    <property type="evidence" value="ECO:0007669"/>
    <property type="project" value="TreeGrafter"/>
</dbReference>
<feature type="compositionally biased region" description="Low complexity" evidence="9">
    <location>
        <begin position="652"/>
        <end position="677"/>
    </location>
</feature>
<evidence type="ECO:0000256" key="6">
    <source>
        <dbReference type="ARBA" id="ARBA00023055"/>
    </source>
</evidence>
<dbReference type="EMBL" id="JANBUW010000001">
    <property type="protein sequence ID" value="KAJ2852663.1"/>
    <property type="molecule type" value="Genomic_DNA"/>
</dbReference>
<feature type="compositionally biased region" description="Polar residues" evidence="9">
    <location>
        <begin position="561"/>
        <end position="593"/>
    </location>
</feature>
<dbReference type="GO" id="GO:0008289">
    <property type="term" value="F:lipid binding"/>
    <property type="evidence" value="ECO:0007669"/>
    <property type="project" value="UniProtKB-KW"/>
</dbReference>
<feature type="region of interest" description="Disordered" evidence="9">
    <location>
        <begin position="539"/>
        <end position="593"/>
    </location>
</feature>
<dbReference type="InterPro" id="IPR031468">
    <property type="entry name" value="SMP_LBD"/>
</dbReference>
<evidence type="ECO:0000313" key="12">
    <source>
        <dbReference type="Proteomes" id="UP001139887"/>
    </source>
</evidence>
<dbReference type="SUPFAM" id="SSF50729">
    <property type="entry name" value="PH domain-like"/>
    <property type="match status" value="1"/>
</dbReference>
<keyword evidence="2" id="KW-0813">Transport</keyword>
<keyword evidence="4" id="KW-0256">Endoplasmic reticulum</keyword>
<feature type="compositionally biased region" description="Polar residues" evidence="9">
    <location>
        <begin position="712"/>
        <end position="724"/>
    </location>
</feature>
<feature type="region of interest" description="Disordered" evidence="9">
    <location>
        <begin position="243"/>
        <end position="277"/>
    </location>
</feature>
<dbReference type="PROSITE" id="PS51847">
    <property type="entry name" value="SMP"/>
    <property type="match status" value="1"/>
</dbReference>
<dbReference type="OrthoDB" id="26740at2759"/>
<evidence type="ECO:0000256" key="3">
    <source>
        <dbReference type="ARBA" id="ARBA00022692"/>
    </source>
</evidence>
<protein>
    <recommendedName>
        <fullName evidence="10">SMP-LTD domain-containing protein</fullName>
    </recommendedName>
</protein>
<evidence type="ECO:0000256" key="4">
    <source>
        <dbReference type="ARBA" id="ARBA00022824"/>
    </source>
</evidence>
<keyword evidence="12" id="KW-1185">Reference proteome</keyword>
<dbReference type="PANTHER" id="PTHR13466">
    <property type="entry name" value="TEX2 PROTEIN-RELATED"/>
    <property type="match status" value="1"/>
</dbReference>
<dbReference type="Proteomes" id="UP001139887">
    <property type="component" value="Unassembled WGS sequence"/>
</dbReference>
<evidence type="ECO:0000259" key="10">
    <source>
        <dbReference type="PROSITE" id="PS51847"/>
    </source>
</evidence>
<evidence type="ECO:0000256" key="7">
    <source>
        <dbReference type="ARBA" id="ARBA00023121"/>
    </source>
</evidence>
<name>A0A9W8II09_9FUNG</name>
<accession>A0A9W8II09</accession>
<gene>
    <name evidence="11" type="ORF">IWW36_000020</name>
</gene>
<evidence type="ECO:0000256" key="8">
    <source>
        <dbReference type="ARBA" id="ARBA00023136"/>
    </source>
</evidence>
<keyword evidence="8" id="KW-0472">Membrane</keyword>
<dbReference type="GO" id="GO:0005789">
    <property type="term" value="C:endoplasmic reticulum membrane"/>
    <property type="evidence" value="ECO:0007669"/>
    <property type="project" value="UniProtKB-SubCell"/>
</dbReference>
<feature type="domain" description="SMP-LTD" evidence="10">
    <location>
        <begin position="326"/>
        <end position="511"/>
    </location>
</feature>
<keyword evidence="3" id="KW-0812">Transmembrane</keyword>
<comment type="subcellular location">
    <subcellularLocation>
        <location evidence="1">Endoplasmic reticulum membrane</location>
    </subcellularLocation>
</comment>
<dbReference type="InterPro" id="IPR058801">
    <property type="entry name" value="PDZD8_N"/>
</dbReference>